<gene>
    <name evidence="2" type="ORF">A6K24_01990</name>
</gene>
<name>A0A179T5M4_9BACI</name>
<keyword evidence="1" id="KW-1133">Transmembrane helix</keyword>
<accession>A0A179T5M4</accession>
<dbReference type="NCBIfam" id="NF041644">
    <property type="entry name" value="CBO0543_fam"/>
    <property type="match status" value="1"/>
</dbReference>
<feature type="transmembrane region" description="Helical" evidence="1">
    <location>
        <begin position="90"/>
        <end position="108"/>
    </location>
</feature>
<keyword evidence="1" id="KW-0812">Transmembrane</keyword>
<organism evidence="2 3">
    <name type="scientific">Metabacillus litoralis</name>
    <dbReference type="NCBI Taxonomy" id="152268"/>
    <lineage>
        <taxon>Bacteria</taxon>
        <taxon>Bacillati</taxon>
        <taxon>Bacillota</taxon>
        <taxon>Bacilli</taxon>
        <taxon>Bacillales</taxon>
        <taxon>Bacillaceae</taxon>
        <taxon>Metabacillus</taxon>
    </lineage>
</organism>
<sequence length="164" mass="19815">MHIIVIILVILFALFKGDWKNWEDYYPTMLYISLATFLYEFISHSHFHLWELQETSILTLMNVHFAHNLIINPLLAIVFLSNYPSKLKKQLTYMLKWIIPFLLVEWVCKRFGILTYHNGWHFGWSALFVIIMFPMVRLHHVKKLWALILSVFFAVFYLKIFNYI</sequence>
<reference evidence="3" key="1">
    <citation type="submission" date="2016-04" db="EMBL/GenBank/DDBJ databases">
        <authorList>
            <person name="Lyu Z."/>
            <person name="Lyu W."/>
        </authorList>
    </citation>
    <scope>NUCLEOTIDE SEQUENCE [LARGE SCALE GENOMIC DNA]</scope>
    <source>
        <strain evidence="3">C44</strain>
    </source>
</reference>
<keyword evidence="1" id="KW-0472">Membrane</keyword>
<evidence type="ECO:0000313" key="3">
    <source>
        <dbReference type="Proteomes" id="UP000078534"/>
    </source>
</evidence>
<evidence type="ECO:0000256" key="1">
    <source>
        <dbReference type="SAM" id="Phobius"/>
    </source>
</evidence>
<dbReference type="InterPro" id="IPR048147">
    <property type="entry name" value="CBO0543-like"/>
</dbReference>
<feature type="transmembrane region" description="Helical" evidence="1">
    <location>
        <begin position="120"/>
        <end position="138"/>
    </location>
</feature>
<dbReference type="EMBL" id="LWSG01000001">
    <property type="protein sequence ID" value="OAS89346.1"/>
    <property type="molecule type" value="Genomic_DNA"/>
</dbReference>
<protein>
    <submittedName>
        <fullName evidence="2">Uncharacterized protein</fullName>
    </submittedName>
</protein>
<proteinExistence type="predicted"/>
<feature type="transmembrane region" description="Helical" evidence="1">
    <location>
        <begin position="144"/>
        <end position="161"/>
    </location>
</feature>
<dbReference type="RefSeq" id="WP_066325020.1">
    <property type="nucleotide sequence ID" value="NZ_LWSG01000001.1"/>
</dbReference>
<comment type="caution">
    <text evidence="2">The sequence shown here is derived from an EMBL/GenBank/DDBJ whole genome shotgun (WGS) entry which is preliminary data.</text>
</comment>
<evidence type="ECO:0000313" key="2">
    <source>
        <dbReference type="EMBL" id="OAS89346.1"/>
    </source>
</evidence>
<dbReference type="Proteomes" id="UP000078534">
    <property type="component" value="Unassembled WGS sequence"/>
</dbReference>
<keyword evidence="3" id="KW-1185">Reference proteome</keyword>
<feature type="transmembrane region" description="Helical" evidence="1">
    <location>
        <begin position="63"/>
        <end position="84"/>
    </location>
</feature>
<dbReference type="OrthoDB" id="2628935at2"/>
<dbReference type="AlphaFoldDB" id="A0A179T5M4"/>
<feature type="transmembrane region" description="Helical" evidence="1">
    <location>
        <begin position="25"/>
        <end position="42"/>
    </location>
</feature>
<dbReference type="STRING" id="152268.A6K24_01990"/>